<evidence type="ECO:0000259" key="1">
    <source>
        <dbReference type="Pfam" id="PF13468"/>
    </source>
</evidence>
<dbReference type="Gene3D" id="3.10.180.10">
    <property type="entry name" value="2,3-Dihydroxybiphenyl 1,2-Dioxygenase, domain 1"/>
    <property type="match status" value="1"/>
</dbReference>
<dbReference type="Proteomes" id="UP001305521">
    <property type="component" value="Chromosome"/>
</dbReference>
<protein>
    <submittedName>
        <fullName evidence="2">VOC family protein</fullName>
    </submittedName>
</protein>
<accession>A0ABZ0PLD3</accession>
<sequence>MTSTALALDHVGICAQQLGPMTAQFEALGFSLSPIAQQSGRPTPEKPVELYATGNRCAFLKHGYIELLAILEPGRFDNGLSRFISRYEGLHILAMGMDDAEANLARMRRAGIPIPGVAHLERPVDKPDGPRAKFSRLPYPDAPEGRLQLITHHTPELIWQERWMDHANQAVALTELLLVSAEPAVTAGRLSKLTGLVIEPRGAGGFLLRFPGGAGVAGPQAPAMETRVSICAPEDLPATLPGVTIPDLPFMAGFWVQTSDGNAAVRRLLGHLPLVELPGGALMVPPAHAAGAALVFHP</sequence>
<evidence type="ECO:0000313" key="3">
    <source>
        <dbReference type="Proteomes" id="UP001305521"/>
    </source>
</evidence>
<proteinExistence type="predicted"/>
<gene>
    <name evidence="2" type="ORF">R9Z33_06640</name>
</gene>
<dbReference type="SUPFAM" id="SSF54593">
    <property type="entry name" value="Glyoxalase/Bleomycin resistance protein/Dihydroxybiphenyl dioxygenase"/>
    <property type="match status" value="1"/>
</dbReference>
<feature type="domain" description="Glyoxalase-like" evidence="1">
    <location>
        <begin position="8"/>
        <end position="193"/>
    </location>
</feature>
<keyword evidence="3" id="KW-1185">Reference proteome</keyword>
<dbReference type="EMBL" id="CP137852">
    <property type="protein sequence ID" value="WPB86549.1"/>
    <property type="molecule type" value="Genomic_DNA"/>
</dbReference>
<dbReference type="InterPro" id="IPR029068">
    <property type="entry name" value="Glyas_Bleomycin-R_OHBP_Dase"/>
</dbReference>
<dbReference type="RefSeq" id="WP_318650521.1">
    <property type="nucleotide sequence ID" value="NZ_CP137852.1"/>
</dbReference>
<reference evidence="2 3" key="1">
    <citation type="submission" date="2023-11" db="EMBL/GenBank/DDBJ databases">
        <title>Arctic aerobic anoxygenic photoheterotroph Sediminicoccus rosea KRV36 adapts its photosynthesis to long days of polar summer.</title>
        <authorList>
            <person name="Tomasch J."/>
            <person name="Kopejtka K."/>
            <person name="Bily T."/>
            <person name="Gardiner A.T."/>
            <person name="Gardian Z."/>
            <person name="Shivaramu S."/>
            <person name="Koblizek M."/>
            <person name="Engelhardt F."/>
            <person name="Kaftan D."/>
        </authorList>
    </citation>
    <scope>NUCLEOTIDE SEQUENCE [LARGE SCALE GENOMIC DNA]</scope>
    <source>
        <strain evidence="2 3">R-30</strain>
    </source>
</reference>
<evidence type="ECO:0000313" key="2">
    <source>
        <dbReference type="EMBL" id="WPB86549.1"/>
    </source>
</evidence>
<dbReference type="Pfam" id="PF13468">
    <property type="entry name" value="Glyoxalase_3"/>
    <property type="match status" value="1"/>
</dbReference>
<name>A0ABZ0PLD3_9PROT</name>
<organism evidence="2 3">
    <name type="scientific">Sediminicoccus rosea</name>
    <dbReference type="NCBI Taxonomy" id="1225128"/>
    <lineage>
        <taxon>Bacteria</taxon>
        <taxon>Pseudomonadati</taxon>
        <taxon>Pseudomonadota</taxon>
        <taxon>Alphaproteobacteria</taxon>
        <taxon>Acetobacterales</taxon>
        <taxon>Roseomonadaceae</taxon>
        <taxon>Sediminicoccus</taxon>
    </lineage>
</organism>
<dbReference type="InterPro" id="IPR025870">
    <property type="entry name" value="Glyoxalase-like_dom"/>
</dbReference>